<gene>
    <name evidence="1" type="ORF">BJ322DRAFT_676511</name>
</gene>
<reference evidence="1" key="1">
    <citation type="journal article" date="2020" name="Nat. Commun.">
        <title>Large-scale genome sequencing of mycorrhizal fungi provides insights into the early evolution of symbiotic traits.</title>
        <authorList>
            <person name="Miyauchi S."/>
            <person name="Kiss E."/>
            <person name="Kuo A."/>
            <person name="Drula E."/>
            <person name="Kohler A."/>
            <person name="Sanchez-Garcia M."/>
            <person name="Morin E."/>
            <person name="Andreopoulos B."/>
            <person name="Barry K.W."/>
            <person name="Bonito G."/>
            <person name="Buee M."/>
            <person name="Carver A."/>
            <person name="Chen C."/>
            <person name="Cichocki N."/>
            <person name="Clum A."/>
            <person name="Culley D."/>
            <person name="Crous P.W."/>
            <person name="Fauchery L."/>
            <person name="Girlanda M."/>
            <person name="Hayes R.D."/>
            <person name="Keri Z."/>
            <person name="LaButti K."/>
            <person name="Lipzen A."/>
            <person name="Lombard V."/>
            <person name="Magnuson J."/>
            <person name="Maillard F."/>
            <person name="Murat C."/>
            <person name="Nolan M."/>
            <person name="Ohm R.A."/>
            <person name="Pangilinan J."/>
            <person name="Pereira M.F."/>
            <person name="Perotto S."/>
            <person name="Peter M."/>
            <person name="Pfister S."/>
            <person name="Riley R."/>
            <person name="Sitrit Y."/>
            <person name="Stielow J.B."/>
            <person name="Szollosi G."/>
            <person name="Zifcakova L."/>
            <person name="Stursova M."/>
            <person name="Spatafora J.W."/>
            <person name="Tedersoo L."/>
            <person name="Vaario L.M."/>
            <person name="Yamada A."/>
            <person name="Yan M."/>
            <person name="Wang P."/>
            <person name="Xu J."/>
            <person name="Bruns T."/>
            <person name="Baldrian P."/>
            <person name="Vilgalys R."/>
            <person name="Dunand C."/>
            <person name="Henrissat B."/>
            <person name="Grigoriev I.V."/>
            <person name="Hibbett D."/>
            <person name="Nagy L.G."/>
            <person name="Martin F.M."/>
        </authorList>
    </citation>
    <scope>NUCLEOTIDE SEQUENCE</scope>
    <source>
        <strain evidence="1">UH-Tt-Lm1</strain>
    </source>
</reference>
<evidence type="ECO:0000313" key="2">
    <source>
        <dbReference type="Proteomes" id="UP000736335"/>
    </source>
</evidence>
<proteinExistence type="predicted"/>
<organism evidence="1 2">
    <name type="scientific">Thelephora terrestris</name>
    <dbReference type="NCBI Taxonomy" id="56493"/>
    <lineage>
        <taxon>Eukaryota</taxon>
        <taxon>Fungi</taxon>
        <taxon>Dikarya</taxon>
        <taxon>Basidiomycota</taxon>
        <taxon>Agaricomycotina</taxon>
        <taxon>Agaricomycetes</taxon>
        <taxon>Thelephorales</taxon>
        <taxon>Thelephoraceae</taxon>
        <taxon>Thelephora</taxon>
    </lineage>
</organism>
<dbReference type="Proteomes" id="UP000736335">
    <property type="component" value="Unassembled WGS sequence"/>
</dbReference>
<dbReference type="EMBL" id="WIUZ02000005">
    <property type="protein sequence ID" value="KAF9786815.1"/>
    <property type="molecule type" value="Genomic_DNA"/>
</dbReference>
<protein>
    <submittedName>
        <fullName evidence="1">Uncharacterized protein</fullName>
    </submittedName>
</protein>
<keyword evidence="2" id="KW-1185">Reference proteome</keyword>
<reference evidence="1" key="2">
    <citation type="submission" date="2020-11" db="EMBL/GenBank/DDBJ databases">
        <authorList>
            <consortium name="DOE Joint Genome Institute"/>
            <person name="Kuo A."/>
            <person name="Miyauchi S."/>
            <person name="Kiss E."/>
            <person name="Drula E."/>
            <person name="Kohler A."/>
            <person name="Sanchez-Garcia M."/>
            <person name="Andreopoulos B."/>
            <person name="Barry K.W."/>
            <person name="Bonito G."/>
            <person name="Buee M."/>
            <person name="Carver A."/>
            <person name="Chen C."/>
            <person name="Cichocki N."/>
            <person name="Clum A."/>
            <person name="Culley D."/>
            <person name="Crous P.W."/>
            <person name="Fauchery L."/>
            <person name="Girlanda M."/>
            <person name="Hayes R."/>
            <person name="Keri Z."/>
            <person name="Labutti K."/>
            <person name="Lipzen A."/>
            <person name="Lombard V."/>
            <person name="Magnuson J."/>
            <person name="Maillard F."/>
            <person name="Morin E."/>
            <person name="Murat C."/>
            <person name="Nolan M."/>
            <person name="Ohm R."/>
            <person name="Pangilinan J."/>
            <person name="Pereira M."/>
            <person name="Perotto S."/>
            <person name="Peter M."/>
            <person name="Riley R."/>
            <person name="Sitrit Y."/>
            <person name="Stielow B."/>
            <person name="Szollosi G."/>
            <person name="Zifcakova L."/>
            <person name="Stursova M."/>
            <person name="Spatafora J.W."/>
            <person name="Tedersoo L."/>
            <person name="Vaario L.-M."/>
            <person name="Yamada A."/>
            <person name="Yan M."/>
            <person name="Wang P."/>
            <person name="Xu J."/>
            <person name="Bruns T."/>
            <person name="Baldrian P."/>
            <person name="Vilgalys R."/>
            <person name="Henrissat B."/>
            <person name="Grigoriev I.V."/>
            <person name="Hibbett D."/>
            <person name="Nagy L.G."/>
            <person name="Martin F.M."/>
        </authorList>
    </citation>
    <scope>NUCLEOTIDE SEQUENCE</scope>
    <source>
        <strain evidence="1">UH-Tt-Lm1</strain>
    </source>
</reference>
<evidence type="ECO:0000313" key="1">
    <source>
        <dbReference type="EMBL" id="KAF9786815.1"/>
    </source>
</evidence>
<dbReference type="AlphaFoldDB" id="A0A9P6HIA9"/>
<comment type="caution">
    <text evidence="1">The sequence shown here is derived from an EMBL/GenBank/DDBJ whole genome shotgun (WGS) entry which is preliminary data.</text>
</comment>
<accession>A0A9P6HIA9</accession>
<name>A0A9P6HIA9_9AGAM</name>
<sequence>MVMGSCNYLRRTSRIHSPARKISWEPPGPDRCLGLNLTLNFRSPLESPVWGSNGVSLYVSPAPCFDPQHAFNMGFAGFHDKTRLLGPISTLIALLRLRRWDSLPRTGAGRRVIAPARGSRQWEREGRNIRNRAIKNKEASEISSKNLGHWRLPSS</sequence>